<dbReference type="Gene3D" id="3.90.950.10">
    <property type="match status" value="1"/>
</dbReference>
<evidence type="ECO:0000256" key="9">
    <source>
        <dbReference type="ARBA" id="ARBA00052017"/>
    </source>
</evidence>
<evidence type="ECO:0000313" key="13">
    <source>
        <dbReference type="Proteomes" id="UP000276232"/>
    </source>
</evidence>
<dbReference type="FunCoup" id="A0A3N1HTY4">
    <property type="interactions" value="314"/>
</dbReference>
<dbReference type="GO" id="GO:0035870">
    <property type="term" value="F:dITP diphosphatase activity"/>
    <property type="evidence" value="ECO:0007669"/>
    <property type="project" value="UniProtKB-UniRule"/>
</dbReference>
<protein>
    <recommendedName>
        <fullName evidence="10">dITP/XTP pyrophosphatase</fullName>
        <ecNumber evidence="10">3.6.1.66</ecNumber>
    </recommendedName>
    <alternativeName>
        <fullName evidence="10">Non-canonical purine NTP pyrophosphatase</fullName>
    </alternativeName>
    <alternativeName>
        <fullName evidence="10">Non-standard purine NTP pyrophosphatase</fullName>
    </alternativeName>
    <alternativeName>
        <fullName evidence="10">Nucleoside-triphosphate diphosphatase</fullName>
    </alternativeName>
    <alternativeName>
        <fullName evidence="10">Nucleoside-triphosphate pyrophosphatase</fullName>
        <shortName evidence="10">NTPase</shortName>
    </alternativeName>
</protein>
<organism evidence="12 13">
    <name type="scientific">Pseudokineococcus lusitanus</name>
    <dbReference type="NCBI Taxonomy" id="763993"/>
    <lineage>
        <taxon>Bacteria</taxon>
        <taxon>Bacillati</taxon>
        <taxon>Actinomycetota</taxon>
        <taxon>Actinomycetes</taxon>
        <taxon>Kineosporiales</taxon>
        <taxon>Kineosporiaceae</taxon>
        <taxon>Pseudokineococcus</taxon>
    </lineage>
</organism>
<keyword evidence="7 10" id="KW-0546">Nucleotide metabolism</keyword>
<keyword evidence="5 10" id="KW-0378">Hydrolase</keyword>
<dbReference type="GO" id="GO:0005829">
    <property type="term" value="C:cytosol"/>
    <property type="evidence" value="ECO:0007669"/>
    <property type="project" value="TreeGrafter"/>
</dbReference>
<proteinExistence type="inferred from homology"/>
<dbReference type="InParanoid" id="A0A3N1HTY4"/>
<comment type="caution">
    <text evidence="12">The sequence shown here is derived from an EMBL/GenBank/DDBJ whole genome shotgun (WGS) entry which is preliminary data.</text>
</comment>
<dbReference type="GO" id="GO:0017111">
    <property type="term" value="F:ribonucleoside triphosphate phosphatase activity"/>
    <property type="evidence" value="ECO:0007669"/>
    <property type="project" value="InterPro"/>
</dbReference>
<dbReference type="CDD" id="cd00515">
    <property type="entry name" value="HAM1"/>
    <property type="match status" value="1"/>
</dbReference>
<evidence type="ECO:0000256" key="5">
    <source>
        <dbReference type="ARBA" id="ARBA00022801"/>
    </source>
</evidence>
<evidence type="ECO:0000256" key="10">
    <source>
        <dbReference type="HAMAP-Rule" id="MF_01405"/>
    </source>
</evidence>
<feature type="binding site" evidence="10">
    <location>
        <begin position="184"/>
        <end position="185"/>
    </location>
    <ligand>
        <name>substrate</name>
    </ligand>
</feature>
<keyword evidence="13" id="KW-1185">Reference proteome</keyword>
<dbReference type="EC" id="3.6.1.66" evidence="10"/>
<comment type="cofactor">
    <cofactor evidence="10">
        <name>Mg(2+)</name>
        <dbReference type="ChEBI" id="CHEBI:18420"/>
    </cofactor>
    <text evidence="10">Binds 1 Mg(2+) ion per subunit.</text>
</comment>
<dbReference type="GO" id="GO:0046872">
    <property type="term" value="F:metal ion binding"/>
    <property type="evidence" value="ECO:0007669"/>
    <property type="project" value="UniProtKB-KW"/>
</dbReference>
<evidence type="ECO:0000256" key="11">
    <source>
        <dbReference type="RuleBase" id="RU003781"/>
    </source>
</evidence>
<evidence type="ECO:0000256" key="1">
    <source>
        <dbReference type="ARBA" id="ARBA00008023"/>
    </source>
</evidence>
<comment type="catalytic activity">
    <reaction evidence="10">
        <text>ITP + H2O = IMP + diphosphate + H(+)</text>
        <dbReference type="Rhea" id="RHEA:29399"/>
        <dbReference type="ChEBI" id="CHEBI:15377"/>
        <dbReference type="ChEBI" id="CHEBI:15378"/>
        <dbReference type="ChEBI" id="CHEBI:33019"/>
        <dbReference type="ChEBI" id="CHEBI:58053"/>
        <dbReference type="ChEBI" id="CHEBI:61402"/>
        <dbReference type="EC" id="3.6.1.66"/>
    </reaction>
</comment>
<accession>A0A3N1HTY4</accession>
<feature type="active site" description="Proton acceptor" evidence="10">
    <location>
        <position position="74"/>
    </location>
</feature>
<dbReference type="GO" id="GO:0036220">
    <property type="term" value="F:ITP diphosphatase activity"/>
    <property type="evidence" value="ECO:0007669"/>
    <property type="project" value="UniProtKB-UniRule"/>
</dbReference>
<feature type="binding site" evidence="10">
    <location>
        <begin position="8"/>
        <end position="13"/>
    </location>
    <ligand>
        <name>substrate</name>
    </ligand>
</feature>
<evidence type="ECO:0000313" key="12">
    <source>
        <dbReference type="EMBL" id="ROP45985.1"/>
    </source>
</evidence>
<dbReference type="GO" id="GO:0009117">
    <property type="term" value="P:nucleotide metabolic process"/>
    <property type="evidence" value="ECO:0007669"/>
    <property type="project" value="UniProtKB-KW"/>
</dbReference>
<dbReference type="AlphaFoldDB" id="A0A3N1HTY4"/>
<name>A0A3N1HTY4_9ACTN</name>
<evidence type="ECO:0000256" key="4">
    <source>
        <dbReference type="ARBA" id="ARBA00022741"/>
    </source>
</evidence>
<feature type="binding site" evidence="10">
    <location>
        <position position="74"/>
    </location>
    <ligand>
        <name>Mg(2+)</name>
        <dbReference type="ChEBI" id="CHEBI:18420"/>
    </ligand>
</feature>
<dbReference type="RefSeq" id="WP_123378651.1">
    <property type="nucleotide sequence ID" value="NZ_RJKN01000001.1"/>
</dbReference>
<dbReference type="InterPro" id="IPR020922">
    <property type="entry name" value="dITP/XTP_pyrophosphatase"/>
</dbReference>
<evidence type="ECO:0000256" key="6">
    <source>
        <dbReference type="ARBA" id="ARBA00022842"/>
    </source>
</evidence>
<keyword evidence="6 10" id="KW-0460">Magnesium</keyword>
<dbReference type="PANTHER" id="PTHR11067">
    <property type="entry name" value="INOSINE TRIPHOSPHATE PYROPHOSPHATASE/HAM1 PROTEIN"/>
    <property type="match status" value="1"/>
</dbReference>
<comment type="subunit">
    <text evidence="2 10">Homodimer.</text>
</comment>
<reference evidence="12 13" key="1">
    <citation type="journal article" date="2015" name="Stand. Genomic Sci.">
        <title>Genomic Encyclopedia of Bacterial and Archaeal Type Strains, Phase III: the genomes of soil and plant-associated and newly described type strains.</title>
        <authorList>
            <person name="Whitman W.B."/>
            <person name="Woyke T."/>
            <person name="Klenk H.P."/>
            <person name="Zhou Y."/>
            <person name="Lilburn T.G."/>
            <person name="Beck B.J."/>
            <person name="De Vos P."/>
            <person name="Vandamme P."/>
            <person name="Eisen J.A."/>
            <person name="Garrity G."/>
            <person name="Hugenholtz P."/>
            <person name="Kyrpides N.C."/>
        </authorList>
    </citation>
    <scope>NUCLEOTIDE SEQUENCE [LARGE SCALE GENOMIC DNA]</scope>
    <source>
        <strain evidence="12 13">CECT 7306</strain>
    </source>
</reference>
<feature type="binding site" evidence="10">
    <location>
        <begin position="157"/>
        <end position="160"/>
    </location>
    <ligand>
        <name>substrate</name>
    </ligand>
</feature>
<feature type="binding site" evidence="10">
    <location>
        <position position="179"/>
    </location>
    <ligand>
        <name>substrate</name>
    </ligand>
</feature>
<comment type="catalytic activity">
    <reaction evidence="9 10">
        <text>XTP + H2O = XMP + diphosphate + H(+)</text>
        <dbReference type="Rhea" id="RHEA:28610"/>
        <dbReference type="ChEBI" id="CHEBI:15377"/>
        <dbReference type="ChEBI" id="CHEBI:15378"/>
        <dbReference type="ChEBI" id="CHEBI:33019"/>
        <dbReference type="ChEBI" id="CHEBI:57464"/>
        <dbReference type="ChEBI" id="CHEBI:61314"/>
        <dbReference type="EC" id="3.6.1.66"/>
    </reaction>
</comment>
<dbReference type="GO" id="GO:0036222">
    <property type="term" value="F:XTP diphosphatase activity"/>
    <property type="evidence" value="ECO:0007669"/>
    <property type="project" value="UniProtKB-UniRule"/>
</dbReference>
<dbReference type="Proteomes" id="UP000276232">
    <property type="component" value="Unassembled WGS sequence"/>
</dbReference>
<dbReference type="OrthoDB" id="9807456at2"/>
<dbReference type="InterPro" id="IPR002637">
    <property type="entry name" value="RdgB/HAM1"/>
</dbReference>
<dbReference type="Pfam" id="PF01725">
    <property type="entry name" value="Ham1p_like"/>
    <property type="match status" value="1"/>
</dbReference>
<sequence length="215" mass="21715">MTTAVLATRNAGKTRELEALLRAALPDLELLPLDHPRLPATPDVVESGTTFAANALLKARAACAATGLPALADDSGLAVDVLGGAPGIFSARWSGRHGDDDANTALLLAQLADVPDEARGAAFVCAAALVLPGGLEDVHHGRLEGVLAREPRGTGGFGYDPVLRLPDGRTVAELDAAEKNRVSHRALAFGALAAVLPGHLAGTGPGARTGGPAAP</sequence>
<keyword evidence="3 10" id="KW-0479">Metal-binding</keyword>
<dbReference type="GO" id="GO:0009146">
    <property type="term" value="P:purine nucleoside triphosphate catabolic process"/>
    <property type="evidence" value="ECO:0007669"/>
    <property type="project" value="UniProtKB-UniRule"/>
</dbReference>
<feature type="binding site" evidence="10">
    <location>
        <position position="75"/>
    </location>
    <ligand>
        <name>substrate</name>
    </ligand>
</feature>
<dbReference type="PANTHER" id="PTHR11067:SF9">
    <property type="entry name" value="INOSINE TRIPHOSPHATE PYROPHOSPHATASE"/>
    <property type="match status" value="1"/>
</dbReference>
<dbReference type="GO" id="GO:0000166">
    <property type="term" value="F:nucleotide binding"/>
    <property type="evidence" value="ECO:0007669"/>
    <property type="project" value="UniProtKB-KW"/>
</dbReference>
<dbReference type="SUPFAM" id="SSF52972">
    <property type="entry name" value="ITPase-like"/>
    <property type="match status" value="1"/>
</dbReference>
<evidence type="ECO:0000256" key="2">
    <source>
        <dbReference type="ARBA" id="ARBA00011738"/>
    </source>
</evidence>
<comment type="caution">
    <text evidence="10">Lacks conserved residue(s) required for the propagation of feature annotation.</text>
</comment>
<evidence type="ECO:0000256" key="7">
    <source>
        <dbReference type="ARBA" id="ARBA00023080"/>
    </source>
</evidence>
<comment type="similarity">
    <text evidence="1 10 11">Belongs to the HAM1 NTPase family.</text>
</comment>
<gene>
    <name evidence="12" type="ORF">EDC03_0602</name>
</gene>
<dbReference type="InterPro" id="IPR029001">
    <property type="entry name" value="ITPase-like_fam"/>
</dbReference>
<comment type="catalytic activity">
    <reaction evidence="8 10">
        <text>dITP + H2O = dIMP + diphosphate + H(+)</text>
        <dbReference type="Rhea" id="RHEA:28342"/>
        <dbReference type="ChEBI" id="CHEBI:15377"/>
        <dbReference type="ChEBI" id="CHEBI:15378"/>
        <dbReference type="ChEBI" id="CHEBI:33019"/>
        <dbReference type="ChEBI" id="CHEBI:61194"/>
        <dbReference type="ChEBI" id="CHEBI:61382"/>
        <dbReference type="EC" id="3.6.1.66"/>
    </reaction>
</comment>
<comment type="function">
    <text evidence="10">Pyrophosphatase that catalyzes the hydrolysis of nucleoside triphosphates to their monophosphate derivatives, with a high preference for the non-canonical purine nucleotides XTP (xanthosine triphosphate), dITP (deoxyinosine triphosphate) and ITP. Seems to function as a house-cleaning enzyme that removes non-canonical purine nucleotides from the nucleotide pool, thus preventing their incorporation into DNA/RNA and avoiding chromosomal lesions.</text>
</comment>
<keyword evidence="4 10" id="KW-0547">Nucleotide-binding</keyword>
<dbReference type="HAMAP" id="MF_01405">
    <property type="entry name" value="Non_canon_purine_NTPase"/>
    <property type="match status" value="1"/>
</dbReference>
<evidence type="ECO:0000256" key="3">
    <source>
        <dbReference type="ARBA" id="ARBA00022723"/>
    </source>
</evidence>
<evidence type="ECO:0000256" key="8">
    <source>
        <dbReference type="ARBA" id="ARBA00051875"/>
    </source>
</evidence>
<dbReference type="EMBL" id="RJKN01000001">
    <property type="protein sequence ID" value="ROP45985.1"/>
    <property type="molecule type" value="Genomic_DNA"/>
</dbReference>
<dbReference type="FunFam" id="3.90.950.10:FF:000001">
    <property type="entry name" value="dITP/XTP pyrophosphatase"/>
    <property type="match status" value="1"/>
</dbReference>
<dbReference type="NCBIfam" id="TIGR00042">
    <property type="entry name" value="RdgB/HAM1 family non-canonical purine NTP pyrophosphatase"/>
    <property type="match status" value="1"/>
</dbReference>